<evidence type="ECO:0000256" key="3">
    <source>
        <dbReference type="ARBA" id="ARBA00022737"/>
    </source>
</evidence>
<evidence type="ECO:0000313" key="9">
    <source>
        <dbReference type="RefSeq" id="XP_014165433.1"/>
    </source>
</evidence>
<dbReference type="SMART" id="SM00032">
    <property type="entry name" value="CCP"/>
    <property type="match status" value="5"/>
</dbReference>
<evidence type="ECO:0000256" key="2">
    <source>
        <dbReference type="ARBA" id="ARBA00022729"/>
    </source>
</evidence>
<dbReference type="GeneID" id="106631985"/>
<dbReference type="PROSITE" id="PS50923">
    <property type="entry name" value="SUSHI"/>
    <property type="match status" value="5"/>
</dbReference>
<feature type="domain" description="Sushi" evidence="7">
    <location>
        <begin position="131"/>
        <end position="190"/>
    </location>
</feature>
<keyword evidence="3" id="KW-0677">Repeat</keyword>
<feature type="disulfide bond" evidence="6">
    <location>
        <begin position="192"/>
        <end position="235"/>
    </location>
</feature>
<dbReference type="InterPro" id="IPR000436">
    <property type="entry name" value="Sushi_SCR_CCP_dom"/>
</dbReference>
<dbReference type="InParanoid" id="A0A6I9ZCR6"/>
<dbReference type="OrthoDB" id="8961654at2759"/>
<name>A0A6I9ZCR6_GEOFO</name>
<dbReference type="InterPro" id="IPR035976">
    <property type="entry name" value="Sushi/SCR/CCP_sf"/>
</dbReference>
<dbReference type="AlphaFoldDB" id="A0A6I9ZCR6"/>
<dbReference type="Proteomes" id="UP000504602">
    <property type="component" value="Unplaced"/>
</dbReference>
<keyword evidence="5" id="KW-0325">Glycoprotein</keyword>
<reference evidence="9" key="1">
    <citation type="submission" date="2025-08" db="UniProtKB">
        <authorList>
            <consortium name="RefSeq"/>
        </authorList>
    </citation>
    <scope>IDENTIFICATION</scope>
</reference>
<dbReference type="KEGG" id="gfr:106631985"/>
<feature type="domain" description="Sushi" evidence="7">
    <location>
        <begin position="191"/>
        <end position="254"/>
    </location>
</feature>
<feature type="disulfide bond" evidence="6">
    <location>
        <begin position="72"/>
        <end position="115"/>
    </location>
</feature>
<sequence>MKSPDPFFKRPEAQCPIPSIAHGQLSSAENFTFGSTATLQCDPGFVGTASTARCTSSGRWYPRVPSCVPGQCRHPPSVEFADFQPRRDFPVGTTLSYSCRAGFSLIPGVSPTITCLQNFSWSAVPKLCQKVQCPSPAIPHGTETSPSRAEYTFGQLVEFQCDHGFMLRGSDRVQCSSDGIWRPPVPYCDRVCGPPPKITNGQHSGMGFTRFTYGSEVKYSCAEGLSLIGDKSLYCTSEDGENLTWSGPAPECRGFGLRGAAQSQCLADGTWDPPVPTCQPVLCPEPRVPFGRLKSPLGEQRWYQTNETVTLECLPGYQFPEDGISENAWTATCLPDGSWTPLPKCMKEGDADVCQEVHYIKSTFECGVPVEKVKSLLEIQKLFLEIKKLEMELEE</sequence>
<proteinExistence type="predicted"/>
<gene>
    <name evidence="9" type="primary">LOC106631985</name>
</gene>
<dbReference type="SUPFAM" id="SSF57535">
    <property type="entry name" value="Complement control module/SCR domain"/>
    <property type="match status" value="6"/>
</dbReference>
<evidence type="ECO:0000313" key="8">
    <source>
        <dbReference type="Proteomes" id="UP000504602"/>
    </source>
</evidence>
<evidence type="ECO:0000256" key="4">
    <source>
        <dbReference type="ARBA" id="ARBA00023157"/>
    </source>
</evidence>
<evidence type="ECO:0000259" key="7">
    <source>
        <dbReference type="PROSITE" id="PS50923"/>
    </source>
</evidence>
<organism evidence="8 9">
    <name type="scientific">Geospiza fortis</name>
    <name type="common">Medium ground-finch</name>
    <dbReference type="NCBI Taxonomy" id="48883"/>
    <lineage>
        <taxon>Eukaryota</taxon>
        <taxon>Metazoa</taxon>
        <taxon>Chordata</taxon>
        <taxon>Craniata</taxon>
        <taxon>Vertebrata</taxon>
        <taxon>Euteleostomi</taxon>
        <taxon>Archelosauria</taxon>
        <taxon>Archosauria</taxon>
        <taxon>Dinosauria</taxon>
        <taxon>Saurischia</taxon>
        <taxon>Theropoda</taxon>
        <taxon>Coelurosauria</taxon>
        <taxon>Aves</taxon>
        <taxon>Neognathae</taxon>
        <taxon>Neoaves</taxon>
        <taxon>Telluraves</taxon>
        <taxon>Australaves</taxon>
        <taxon>Passeriformes</taxon>
        <taxon>Thraupidae</taxon>
        <taxon>Geospiza</taxon>
    </lineage>
</organism>
<feature type="disulfide bond" evidence="6">
    <location>
        <begin position="161"/>
        <end position="188"/>
    </location>
</feature>
<feature type="domain" description="Sushi" evidence="7">
    <location>
        <begin position="13"/>
        <end position="69"/>
    </location>
</feature>
<evidence type="ECO:0000256" key="1">
    <source>
        <dbReference type="ARBA" id="ARBA00022659"/>
    </source>
</evidence>
<keyword evidence="4 6" id="KW-1015">Disulfide bond</keyword>
<dbReference type="RefSeq" id="XP_014165433.1">
    <property type="nucleotide sequence ID" value="XM_014309958.1"/>
</dbReference>
<evidence type="ECO:0000256" key="6">
    <source>
        <dbReference type="PROSITE-ProRule" id="PRU00302"/>
    </source>
</evidence>
<dbReference type="Pfam" id="PF00084">
    <property type="entry name" value="Sushi"/>
    <property type="match status" value="5"/>
</dbReference>
<keyword evidence="8" id="KW-1185">Reference proteome</keyword>
<feature type="domain" description="Sushi" evidence="7">
    <location>
        <begin position="281"/>
        <end position="347"/>
    </location>
</feature>
<accession>A0A6I9ZCR6</accession>
<comment type="caution">
    <text evidence="6">Lacks conserved residue(s) required for the propagation of feature annotation.</text>
</comment>
<dbReference type="PANTHER" id="PTHR19325">
    <property type="entry name" value="COMPLEMENT COMPONENT-RELATED SUSHI DOMAIN-CONTAINING"/>
    <property type="match status" value="1"/>
</dbReference>
<dbReference type="PANTHER" id="PTHR19325:SF551">
    <property type="entry name" value="ZONA PELLUCIDA SPERM-BINDING PROTEIN 3 RECEPTOR"/>
    <property type="match status" value="1"/>
</dbReference>
<keyword evidence="1 6" id="KW-0768">Sushi</keyword>
<evidence type="ECO:0000256" key="5">
    <source>
        <dbReference type="ARBA" id="ARBA00023180"/>
    </source>
</evidence>
<feature type="domain" description="Sushi" evidence="7">
    <location>
        <begin position="70"/>
        <end position="130"/>
    </location>
</feature>
<dbReference type="Gene3D" id="2.10.70.10">
    <property type="entry name" value="Complement Module, domain 1"/>
    <property type="match status" value="6"/>
</dbReference>
<keyword evidence="2" id="KW-0732">Signal</keyword>
<dbReference type="InterPro" id="IPR050350">
    <property type="entry name" value="Compl-Cell_Adhes-Reg"/>
</dbReference>
<dbReference type="FunFam" id="2.10.70.10:FF:000014">
    <property type="entry name" value="Membrane cofactor protein"/>
    <property type="match status" value="1"/>
</dbReference>
<dbReference type="Gene3D" id="1.20.5.3730">
    <property type="match status" value="1"/>
</dbReference>
<dbReference type="CDD" id="cd00033">
    <property type="entry name" value="CCP"/>
    <property type="match status" value="5"/>
</dbReference>
<protein>
    <submittedName>
        <fullName evidence="9">C4b-binding protein alpha chain-like</fullName>
    </submittedName>
</protein>